<dbReference type="AlphaFoldDB" id="A0A3E0U4M7"/>
<accession>A0A3E0U4M7</accession>
<comment type="caution">
    <text evidence="2">The sequence shown here is derived from an EMBL/GenBank/DDBJ whole genome shotgun (WGS) entry which is preliminary data.</text>
</comment>
<dbReference type="EMBL" id="QUOT01000001">
    <property type="protein sequence ID" value="REL31951.1"/>
    <property type="molecule type" value="Genomic_DNA"/>
</dbReference>
<organism evidence="2 3">
    <name type="scientific">Thalassotalea euphylliae</name>
    <dbReference type="NCBI Taxonomy" id="1655234"/>
    <lineage>
        <taxon>Bacteria</taxon>
        <taxon>Pseudomonadati</taxon>
        <taxon>Pseudomonadota</taxon>
        <taxon>Gammaproteobacteria</taxon>
        <taxon>Alteromonadales</taxon>
        <taxon>Colwelliaceae</taxon>
        <taxon>Thalassotalea</taxon>
    </lineage>
</organism>
<feature type="chain" id="PRO_5017554899" description="Outer membrane beta-barrel protein" evidence="1">
    <location>
        <begin position="21"/>
        <end position="426"/>
    </location>
</feature>
<evidence type="ECO:0008006" key="4">
    <source>
        <dbReference type="Google" id="ProtNLM"/>
    </source>
</evidence>
<evidence type="ECO:0000256" key="1">
    <source>
        <dbReference type="SAM" id="SignalP"/>
    </source>
</evidence>
<feature type="signal peptide" evidence="1">
    <location>
        <begin position="1"/>
        <end position="20"/>
    </location>
</feature>
<proteinExistence type="predicted"/>
<evidence type="ECO:0000313" key="3">
    <source>
        <dbReference type="Proteomes" id="UP000256899"/>
    </source>
</evidence>
<protein>
    <recommendedName>
        <fullName evidence="4">Outer membrane beta-barrel protein</fullName>
    </recommendedName>
</protein>
<gene>
    <name evidence="2" type="ORF">DXX94_15175</name>
</gene>
<evidence type="ECO:0000313" key="2">
    <source>
        <dbReference type="EMBL" id="REL31951.1"/>
    </source>
</evidence>
<keyword evidence="3" id="KW-1185">Reference proteome</keyword>
<dbReference type="InterPro" id="IPR018759">
    <property type="entry name" value="BBP2_2"/>
</dbReference>
<keyword evidence="1" id="KW-0732">Signal</keyword>
<sequence length="426" mass="48963">MRVLPLAAIMGSLFAGHAHSAIISEDDRQDQSIEVSGGQFTPLIKVYQRYDDNVASSDIDDISSWATIYEPSVSYSKQFGEFGKNSYQLDYVLAHGAFHGSDEDTYTDHDVSGKVNYEINSRHRFVLQGGYIDSHDERGSRFSIGTGEGLTEPDTYQQFYTNLEYNYGIVEADLRLQFEYGLLDNNYDARFVVDASGNPLDRTRERDRQTDQMLAKLYYRIGSATDLTFEAVRLDVDYDFTRTPENELSSVEMQYLLGVKWEATALTTGYAKVGYKDKNFDLNSREDHSGFEWDAQVEWEPKTYSRFKLSTGRSTQETNGEGFFVPGQNGQGYFVVNTTHELAWQHDWNNRFSTEALYRYSEDIYEGDIGEIRDDDNNGLVLKAYYDMSYWLSFTLEYVNNDRDSTRANLEYDRELITLGVRVALK</sequence>
<dbReference type="Proteomes" id="UP000256899">
    <property type="component" value="Unassembled WGS sequence"/>
</dbReference>
<dbReference type="Pfam" id="PF10082">
    <property type="entry name" value="BBP2_2"/>
    <property type="match status" value="1"/>
</dbReference>
<dbReference type="RefSeq" id="WP_116017172.1">
    <property type="nucleotide sequence ID" value="NZ_QUOT01000001.1"/>
</dbReference>
<reference evidence="3" key="1">
    <citation type="submission" date="2018-08" db="EMBL/GenBank/DDBJ databases">
        <title>Thalassotalea euphylliae genome.</title>
        <authorList>
            <person name="Summers S."/>
            <person name="Rice S.A."/>
            <person name="Freckelton M.L."/>
            <person name="Nedved B.T."/>
            <person name="Hadfield M.G."/>
        </authorList>
    </citation>
    <scope>NUCLEOTIDE SEQUENCE [LARGE SCALE GENOMIC DNA]</scope>
    <source>
        <strain evidence="3">H3</strain>
    </source>
</reference>
<name>A0A3E0U4M7_9GAMM</name>